<keyword evidence="2" id="KW-1185">Reference proteome</keyword>
<reference evidence="2" key="1">
    <citation type="journal article" date="2019" name="Int. J. Syst. Evol. Microbiol.">
        <title>The Global Catalogue of Microorganisms (GCM) 10K type strain sequencing project: providing services to taxonomists for standard genome sequencing and annotation.</title>
        <authorList>
            <consortium name="The Broad Institute Genomics Platform"/>
            <consortium name="The Broad Institute Genome Sequencing Center for Infectious Disease"/>
            <person name="Wu L."/>
            <person name="Ma J."/>
        </authorList>
    </citation>
    <scope>NUCLEOTIDE SEQUENCE [LARGE SCALE GENOMIC DNA]</scope>
    <source>
        <strain evidence="2">KACC 12507</strain>
    </source>
</reference>
<gene>
    <name evidence="1" type="ORF">ACFO4O_01870</name>
</gene>
<evidence type="ECO:0000313" key="1">
    <source>
        <dbReference type="EMBL" id="MFC4698906.1"/>
    </source>
</evidence>
<name>A0ABV9LQX8_9ALTE</name>
<comment type="caution">
    <text evidence="1">The sequence shown here is derived from an EMBL/GenBank/DDBJ whole genome shotgun (WGS) entry which is preliminary data.</text>
</comment>
<dbReference type="RefSeq" id="WP_382405591.1">
    <property type="nucleotide sequence ID" value="NZ_JBHSGU010000002.1"/>
</dbReference>
<accession>A0ABV9LQX8</accession>
<proteinExistence type="predicted"/>
<dbReference type="Proteomes" id="UP001595897">
    <property type="component" value="Unassembled WGS sequence"/>
</dbReference>
<evidence type="ECO:0000313" key="2">
    <source>
        <dbReference type="Proteomes" id="UP001595897"/>
    </source>
</evidence>
<dbReference type="EMBL" id="JBHSGU010000002">
    <property type="protein sequence ID" value="MFC4698906.1"/>
    <property type="molecule type" value="Genomic_DNA"/>
</dbReference>
<organism evidence="1 2">
    <name type="scientific">Glaciecola siphonariae</name>
    <dbReference type="NCBI Taxonomy" id="521012"/>
    <lineage>
        <taxon>Bacteria</taxon>
        <taxon>Pseudomonadati</taxon>
        <taxon>Pseudomonadota</taxon>
        <taxon>Gammaproteobacteria</taxon>
        <taxon>Alteromonadales</taxon>
        <taxon>Alteromonadaceae</taxon>
        <taxon>Glaciecola</taxon>
    </lineage>
</organism>
<sequence>MYQYQFICKFHQQWAKDNPLCAFKFFVPMSKDAANIVKDKGWDNALPHIGSAYETADILFTQAPESGQITTMYTSLAILLAKGYYSLGCPIKAEQTLDHVKQRILNQAWLSQTCRYQHCIACLEQAMQHNHIASKMPCAASQQHVALH</sequence>
<protein>
    <submittedName>
        <fullName evidence="1">Uncharacterized protein</fullName>
    </submittedName>
</protein>